<organism evidence="2 3">
    <name type="scientific">Sphenostylis stenocarpa</name>
    <dbReference type="NCBI Taxonomy" id="92480"/>
    <lineage>
        <taxon>Eukaryota</taxon>
        <taxon>Viridiplantae</taxon>
        <taxon>Streptophyta</taxon>
        <taxon>Embryophyta</taxon>
        <taxon>Tracheophyta</taxon>
        <taxon>Spermatophyta</taxon>
        <taxon>Magnoliopsida</taxon>
        <taxon>eudicotyledons</taxon>
        <taxon>Gunneridae</taxon>
        <taxon>Pentapetalae</taxon>
        <taxon>rosids</taxon>
        <taxon>fabids</taxon>
        <taxon>Fabales</taxon>
        <taxon>Fabaceae</taxon>
        <taxon>Papilionoideae</taxon>
        <taxon>50 kb inversion clade</taxon>
        <taxon>NPAAA clade</taxon>
        <taxon>indigoferoid/millettioid clade</taxon>
        <taxon>Phaseoleae</taxon>
        <taxon>Sphenostylis</taxon>
    </lineage>
</organism>
<evidence type="ECO:0000313" key="3">
    <source>
        <dbReference type="Proteomes" id="UP001189624"/>
    </source>
</evidence>
<evidence type="ECO:0000256" key="1">
    <source>
        <dbReference type="SAM" id="MobiDB-lite"/>
    </source>
</evidence>
<dbReference type="Gramene" id="rna-AYBTSS11_LOCUS5711">
    <property type="protein sequence ID" value="CAJ1932254.1"/>
    <property type="gene ID" value="gene-AYBTSS11_LOCUS5711"/>
</dbReference>
<protein>
    <submittedName>
        <fullName evidence="2">Uncharacterized protein</fullName>
    </submittedName>
</protein>
<accession>A0AA86RWC7</accession>
<evidence type="ECO:0000313" key="2">
    <source>
        <dbReference type="EMBL" id="CAJ1932254.1"/>
    </source>
</evidence>
<dbReference type="AlphaFoldDB" id="A0AA86RWC7"/>
<name>A0AA86RWC7_9FABA</name>
<gene>
    <name evidence="2" type="ORF">AYBTSS11_LOCUS5711</name>
</gene>
<dbReference type="Proteomes" id="UP001189624">
    <property type="component" value="Chromosome 2"/>
</dbReference>
<sequence>MFEGVKMLYSVPLPAHLGPTQNGSKKVFAMGTLGLLFEVNYLLEDNIAFQNDTRLLKRERSSKQQLLVQHKANSESTEYEEEEKKMKRGEARETKSKEKKSNTGRVYYR</sequence>
<dbReference type="EMBL" id="OY731399">
    <property type="protein sequence ID" value="CAJ1932254.1"/>
    <property type="molecule type" value="Genomic_DNA"/>
</dbReference>
<keyword evidence="3" id="KW-1185">Reference proteome</keyword>
<proteinExistence type="predicted"/>
<reference evidence="2" key="1">
    <citation type="submission" date="2023-10" db="EMBL/GenBank/DDBJ databases">
        <authorList>
            <person name="Domelevo Entfellner J.-B."/>
        </authorList>
    </citation>
    <scope>NUCLEOTIDE SEQUENCE</scope>
</reference>
<feature type="compositionally biased region" description="Basic and acidic residues" evidence="1">
    <location>
        <begin position="82"/>
        <end position="101"/>
    </location>
</feature>
<feature type="region of interest" description="Disordered" evidence="1">
    <location>
        <begin position="61"/>
        <end position="109"/>
    </location>
</feature>